<organism evidence="1 2">
    <name type="scientific">Rhynocoris fuscipes</name>
    <dbReference type="NCBI Taxonomy" id="488301"/>
    <lineage>
        <taxon>Eukaryota</taxon>
        <taxon>Metazoa</taxon>
        <taxon>Ecdysozoa</taxon>
        <taxon>Arthropoda</taxon>
        <taxon>Hexapoda</taxon>
        <taxon>Insecta</taxon>
        <taxon>Pterygota</taxon>
        <taxon>Neoptera</taxon>
        <taxon>Paraneoptera</taxon>
        <taxon>Hemiptera</taxon>
        <taxon>Heteroptera</taxon>
        <taxon>Panheteroptera</taxon>
        <taxon>Cimicomorpha</taxon>
        <taxon>Reduviidae</taxon>
        <taxon>Harpactorinae</taxon>
        <taxon>Harpactorini</taxon>
        <taxon>Rhynocoris</taxon>
    </lineage>
</organism>
<sequence>MLDTKFANLSCSVGNTVVPIDLKFRYNLRNAMLHRMQKVASKYLQKLLRYRSKFFPNPDTQTDG</sequence>
<evidence type="ECO:0000313" key="1">
    <source>
        <dbReference type="EMBL" id="KAK9508761.1"/>
    </source>
</evidence>
<dbReference type="AlphaFoldDB" id="A0AAW1DCM0"/>
<accession>A0AAW1DCM0</accession>
<reference evidence="1 2" key="1">
    <citation type="submission" date="2022-12" db="EMBL/GenBank/DDBJ databases">
        <title>Chromosome-level genome assembly of true bugs.</title>
        <authorList>
            <person name="Ma L."/>
            <person name="Li H."/>
        </authorList>
    </citation>
    <scope>NUCLEOTIDE SEQUENCE [LARGE SCALE GENOMIC DNA]</scope>
    <source>
        <strain evidence="1">Lab_2022b</strain>
    </source>
</reference>
<dbReference type="EMBL" id="JAPXFL010000003">
    <property type="protein sequence ID" value="KAK9508761.1"/>
    <property type="molecule type" value="Genomic_DNA"/>
</dbReference>
<name>A0AAW1DCM0_9HEMI</name>
<evidence type="ECO:0000313" key="2">
    <source>
        <dbReference type="Proteomes" id="UP001461498"/>
    </source>
</evidence>
<dbReference type="Proteomes" id="UP001461498">
    <property type="component" value="Unassembled WGS sequence"/>
</dbReference>
<keyword evidence="2" id="KW-1185">Reference proteome</keyword>
<protein>
    <submittedName>
        <fullName evidence="1">Uncharacterized protein</fullName>
    </submittedName>
</protein>
<proteinExistence type="predicted"/>
<gene>
    <name evidence="1" type="ORF">O3M35_006241</name>
</gene>
<comment type="caution">
    <text evidence="1">The sequence shown here is derived from an EMBL/GenBank/DDBJ whole genome shotgun (WGS) entry which is preliminary data.</text>
</comment>